<accession>A0A4R6U981</accession>
<keyword evidence="2" id="KW-1185">Reference proteome</keyword>
<dbReference type="RefSeq" id="WP_164499715.1">
    <property type="nucleotide sequence ID" value="NZ_SNYL01000008.1"/>
</dbReference>
<protein>
    <submittedName>
        <fullName evidence="1">Uncharacterized protein</fullName>
    </submittedName>
</protein>
<dbReference type="EMBL" id="SNYL01000008">
    <property type="protein sequence ID" value="TDQ43150.1"/>
    <property type="molecule type" value="Genomic_DNA"/>
</dbReference>
<organism evidence="1 2">
    <name type="scientific">Tepidicella xavieri</name>
    <dbReference type="NCBI Taxonomy" id="360241"/>
    <lineage>
        <taxon>Bacteria</taxon>
        <taxon>Pseudomonadati</taxon>
        <taxon>Pseudomonadota</taxon>
        <taxon>Betaproteobacteria</taxon>
        <taxon>Burkholderiales</taxon>
        <taxon>Tepidicella</taxon>
    </lineage>
</organism>
<comment type="caution">
    <text evidence="1">The sequence shown here is derived from an EMBL/GenBank/DDBJ whole genome shotgun (WGS) entry which is preliminary data.</text>
</comment>
<sequence length="260" mass="29218">MPSDRLSNHPHWANYRALADYLGPRVVGWERSAKITPAFASTQRWLFGFDKQGLNWEALARQPFLAGYPPDVQSDIAAQWESANFAYCALDLEPAPTLKFYLEFPVLVATQMGGVTQWGAPVLWCRGYKVDGHRLRHSQTDYHLLPGRSVDEALQFMPQRHAANALMHQLADFLAQRAWSTRPAIDILQVLHDSRSQGLDFRLYGQGLTLSDWLGEVIQKAAVPQGWLHQRQVVADLQRVWGAAELGHVSMGSMTGASRT</sequence>
<reference evidence="1 2" key="1">
    <citation type="submission" date="2019-03" db="EMBL/GenBank/DDBJ databases">
        <title>Genomic Encyclopedia of Type Strains, Phase IV (KMG-IV): sequencing the most valuable type-strain genomes for metagenomic binning, comparative biology and taxonomic classification.</title>
        <authorList>
            <person name="Goeker M."/>
        </authorList>
    </citation>
    <scope>NUCLEOTIDE SEQUENCE [LARGE SCALE GENOMIC DNA]</scope>
    <source>
        <strain evidence="1 2">DSM 19605</strain>
    </source>
</reference>
<dbReference type="AlphaFoldDB" id="A0A4R6U981"/>
<evidence type="ECO:0000313" key="1">
    <source>
        <dbReference type="EMBL" id="TDQ43150.1"/>
    </source>
</evidence>
<dbReference type="Proteomes" id="UP000295510">
    <property type="component" value="Unassembled WGS sequence"/>
</dbReference>
<evidence type="ECO:0000313" key="2">
    <source>
        <dbReference type="Proteomes" id="UP000295510"/>
    </source>
</evidence>
<proteinExistence type="predicted"/>
<gene>
    <name evidence="1" type="ORF">DFR43_10894</name>
</gene>
<name>A0A4R6U981_9BURK</name>